<dbReference type="RefSeq" id="WP_379483939.1">
    <property type="nucleotide sequence ID" value="NZ_JBHMCF010000029.1"/>
</dbReference>
<feature type="region of interest" description="Disordered" evidence="2">
    <location>
        <begin position="289"/>
        <end position="331"/>
    </location>
</feature>
<keyword evidence="1" id="KW-0560">Oxidoreductase</keyword>
<dbReference type="CDD" id="cd12108">
    <property type="entry name" value="Hr-like"/>
    <property type="match status" value="1"/>
</dbReference>
<name>A0ABV5NR31_9ACTN</name>
<evidence type="ECO:0000256" key="2">
    <source>
        <dbReference type="SAM" id="MobiDB-lite"/>
    </source>
</evidence>
<evidence type="ECO:0000259" key="3">
    <source>
        <dbReference type="Pfam" id="PF00296"/>
    </source>
</evidence>
<gene>
    <name evidence="5" type="ORF">ACFFR3_25075</name>
</gene>
<feature type="compositionally biased region" description="Basic and acidic residues" evidence="2">
    <location>
        <begin position="289"/>
        <end position="301"/>
    </location>
</feature>
<keyword evidence="6" id="KW-1185">Reference proteome</keyword>
<evidence type="ECO:0000313" key="5">
    <source>
        <dbReference type="EMBL" id="MFB9472784.1"/>
    </source>
</evidence>
<comment type="caution">
    <text evidence="5">The sequence shown here is derived from an EMBL/GenBank/DDBJ whole genome shotgun (WGS) entry which is preliminary data.</text>
</comment>
<sequence length="491" mass="53442">MDMHDLWFGAFLSPEAEGRERLLRHVTLADRLGLDLVGVQDHPYQAGFLDTWTLLSVIAARTERIRLVPDVVNLPLRPPAVLARAAASLDLLSGGRVELGLGAGAFWDAIAAMGGRRLSPGESIEALAEAVTVLRALWTPGDPVVFEGNHHRLAGAAPGPFPAHPIGIWIGAIKRRMLELTGRMGDGWLPSSFYSPPGAVARQAKVLDAAAEDAGRDPAGIRRIYNVGGTFSPLPGRGFLDGPAALWAEQLTELVFEVGMTGFVLAPGEDAERDLRTFAEEVAPAVREAVAKERGEPEPVAERPVTLTPLDDLDETGRPHAPKQDPAALTPEQLRLGRHLVQVHDGYRQELRQVQDAVEQVAAGHADTGALRSAINRLSVRQNHWTLGTFCATFNRLLTVHHTIEDESMFPAVLERDSTLAPVVKKLEQEHEVIAELLDRLDAACVALLADQAAIEQVRAEVDRLVRVLSSHFAYEEEELVEPIARLGIRI</sequence>
<dbReference type="InterPro" id="IPR050564">
    <property type="entry name" value="F420-G6PD/mer"/>
</dbReference>
<dbReference type="PANTHER" id="PTHR43244">
    <property type="match status" value="1"/>
</dbReference>
<reference evidence="5 6" key="1">
    <citation type="submission" date="2024-09" db="EMBL/GenBank/DDBJ databases">
        <authorList>
            <person name="Sun Q."/>
            <person name="Mori K."/>
        </authorList>
    </citation>
    <scope>NUCLEOTIDE SEQUENCE [LARGE SCALE GENOMIC DNA]</scope>
    <source>
        <strain evidence="5 6">JCM 3324</strain>
    </source>
</reference>
<dbReference type="PANTHER" id="PTHR43244:SF1">
    <property type="entry name" value="5,10-METHYLENETETRAHYDROMETHANOPTERIN REDUCTASE"/>
    <property type="match status" value="1"/>
</dbReference>
<dbReference type="Proteomes" id="UP001589568">
    <property type="component" value="Unassembled WGS sequence"/>
</dbReference>
<dbReference type="Gene3D" id="3.20.20.30">
    <property type="entry name" value="Luciferase-like domain"/>
    <property type="match status" value="1"/>
</dbReference>
<dbReference type="InterPro" id="IPR011251">
    <property type="entry name" value="Luciferase-like_dom"/>
</dbReference>
<dbReference type="Gene3D" id="1.20.120.520">
    <property type="entry name" value="nmb1532 protein domain like"/>
    <property type="match status" value="1"/>
</dbReference>
<evidence type="ECO:0000256" key="1">
    <source>
        <dbReference type="ARBA" id="ARBA00023002"/>
    </source>
</evidence>
<evidence type="ECO:0000313" key="6">
    <source>
        <dbReference type="Proteomes" id="UP001589568"/>
    </source>
</evidence>
<dbReference type="SUPFAM" id="SSF51679">
    <property type="entry name" value="Bacterial luciferase-like"/>
    <property type="match status" value="1"/>
</dbReference>
<organism evidence="5 6">
    <name type="scientific">Nonomuraea salmonea</name>
    <dbReference type="NCBI Taxonomy" id="46181"/>
    <lineage>
        <taxon>Bacteria</taxon>
        <taxon>Bacillati</taxon>
        <taxon>Actinomycetota</taxon>
        <taxon>Actinomycetes</taxon>
        <taxon>Streptosporangiales</taxon>
        <taxon>Streptosporangiaceae</taxon>
        <taxon>Nonomuraea</taxon>
    </lineage>
</organism>
<proteinExistence type="predicted"/>
<accession>A0ABV5NR31</accession>
<evidence type="ECO:0000259" key="4">
    <source>
        <dbReference type="Pfam" id="PF01814"/>
    </source>
</evidence>
<dbReference type="Pfam" id="PF01814">
    <property type="entry name" value="Hemerythrin"/>
    <property type="match status" value="1"/>
</dbReference>
<protein>
    <submittedName>
        <fullName evidence="5">LLM class flavin-dependent oxidoreductase</fullName>
    </submittedName>
</protein>
<feature type="domain" description="Hemerythrin-like" evidence="4">
    <location>
        <begin position="339"/>
        <end position="481"/>
    </location>
</feature>
<feature type="domain" description="Luciferase-like" evidence="3">
    <location>
        <begin position="17"/>
        <end position="225"/>
    </location>
</feature>
<dbReference type="Pfam" id="PF00296">
    <property type="entry name" value="Bac_luciferase"/>
    <property type="match status" value="1"/>
</dbReference>
<dbReference type="InterPro" id="IPR012312">
    <property type="entry name" value="Hemerythrin-like"/>
</dbReference>
<dbReference type="InterPro" id="IPR036661">
    <property type="entry name" value="Luciferase-like_sf"/>
</dbReference>
<dbReference type="EMBL" id="JBHMCF010000029">
    <property type="protein sequence ID" value="MFB9472784.1"/>
    <property type="molecule type" value="Genomic_DNA"/>
</dbReference>